<dbReference type="EMBL" id="HBGN01013954">
    <property type="protein sequence ID" value="CAD9325982.1"/>
    <property type="molecule type" value="Transcribed_RNA"/>
</dbReference>
<dbReference type="InterPro" id="IPR003734">
    <property type="entry name" value="DUF155"/>
</dbReference>
<accession>A0A7S1Z1N5</accession>
<name>A0A7S1Z1N5_9STRA</name>
<feature type="compositionally biased region" description="Basic residues" evidence="2">
    <location>
        <begin position="184"/>
        <end position="200"/>
    </location>
</feature>
<feature type="compositionally biased region" description="Low complexity" evidence="2">
    <location>
        <begin position="108"/>
        <end position="129"/>
    </location>
</feature>
<dbReference type="InterPro" id="IPR051624">
    <property type="entry name" value="RMD1/Sad1-interacting"/>
</dbReference>
<evidence type="ECO:0000259" key="3">
    <source>
        <dbReference type="Pfam" id="PF02582"/>
    </source>
</evidence>
<feature type="region of interest" description="Disordered" evidence="2">
    <location>
        <begin position="107"/>
        <end position="131"/>
    </location>
</feature>
<feature type="compositionally biased region" description="Low complexity" evidence="2">
    <location>
        <begin position="318"/>
        <end position="330"/>
    </location>
</feature>
<protein>
    <recommendedName>
        <fullName evidence="3">DUF155 domain-containing protein</fullName>
    </recommendedName>
</protein>
<evidence type="ECO:0000313" key="4">
    <source>
        <dbReference type="EMBL" id="CAD9325982.1"/>
    </source>
</evidence>
<feature type="compositionally biased region" description="Low complexity" evidence="2">
    <location>
        <begin position="167"/>
        <end position="183"/>
    </location>
</feature>
<feature type="compositionally biased region" description="Polar residues" evidence="2">
    <location>
        <begin position="211"/>
        <end position="230"/>
    </location>
</feature>
<feature type="region of interest" description="Disordered" evidence="2">
    <location>
        <begin position="318"/>
        <end position="347"/>
    </location>
</feature>
<organism evidence="4">
    <name type="scientific">Ditylum brightwellii</name>
    <dbReference type="NCBI Taxonomy" id="49249"/>
    <lineage>
        <taxon>Eukaryota</taxon>
        <taxon>Sar</taxon>
        <taxon>Stramenopiles</taxon>
        <taxon>Ochrophyta</taxon>
        <taxon>Bacillariophyta</taxon>
        <taxon>Mediophyceae</taxon>
        <taxon>Lithodesmiophycidae</taxon>
        <taxon>Lithodesmiales</taxon>
        <taxon>Lithodesmiaceae</taxon>
        <taxon>Ditylum</taxon>
    </lineage>
</organism>
<dbReference type="Pfam" id="PF02582">
    <property type="entry name" value="DUF155"/>
    <property type="match status" value="1"/>
</dbReference>
<sequence>MMQLSKRITSNALKRQASSIIAGTTSHSFLCSPSSYFYYSTDADDTEIEVAEIAKSLHHVGVKQPCRDYNSSPPSLPLSPFHFINCSFHPTSPSIVSPQRISYTNVAPFSSFSSPPSPSTDNGNDYGDTNNEKKKEQLLSNTANLVETLRQFGVTNTHVKDVSTSYPSSRLLVPPLPTLSPSSVRRRQQRRRIRWKRRRRSREDEEDLATAASSTSNNTIPPSFDSSSYDTPPYQHFFETRTRRSNRLRSSYPNYYNYNDTEMEEEDGEYGISARLRVRSVHAAQTIDLVAVLSKVFMGGGGGVLSFFGENATTATKTTNATNQPNATATQKKKITPSPNGSNVVSTPPLRHVFGRTSLIVQLPPLSTPQNSAVLRDKNSQLEPYRYVAIFRFGSVVFFNVSSKEAGKILEEIKKHGTDPISPGFERRENFEVAIKPGMQEKNAYVNGDFATVKELDMNSVAVISTIMGQTVALDSYNTLVDELLANFAIINSSVKQTGNFTVMEKEKLFKVVAQNNSLFIDMISKLGIKDRSDTAWNLSQYERIHEGMKEEFEIEDRFEHIEFKLNLIQQNAKFFLEVLHAQKTNSLEWIIIVLISFECSLMCLEMSGLGGTFFQAILPYST</sequence>
<feature type="compositionally biased region" description="Polar residues" evidence="2">
    <location>
        <begin position="337"/>
        <end position="346"/>
    </location>
</feature>
<dbReference type="PANTHER" id="PTHR16255:SF6">
    <property type="entry name" value="PROTEIN RETARDED ROOT GROWTH-LIKE"/>
    <property type="match status" value="1"/>
</dbReference>
<proteinExistence type="inferred from homology"/>
<dbReference type="GO" id="GO:0005739">
    <property type="term" value="C:mitochondrion"/>
    <property type="evidence" value="ECO:0007669"/>
    <property type="project" value="UniProtKB-ARBA"/>
</dbReference>
<gene>
    <name evidence="4" type="ORF">DBRI1063_LOCUS8910</name>
</gene>
<feature type="region of interest" description="Disordered" evidence="2">
    <location>
        <begin position="160"/>
        <end position="231"/>
    </location>
</feature>
<comment type="similarity">
    <text evidence="1">Belongs to the RMD1/sif2 family.</text>
</comment>
<feature type="domain" description="DUF155" evidence="3">
    <location>
        <begin position="388"/>
        <end position="562"/>
    </location>
</feature>
<dbReference type="AlphaFoldDB" id="A0A7S1Z1N5"/>
<reference evidence="4" key="1">
    <citation type="submission" date="2021-01" db="EMBL/GenBank/DDBJ databases">
        <authorList>
            <person name="Corre E."/>
            <person name="Pelletier E."/>
            <person name="Niang G."/>
            <person name="Scheremetjew M."/>
            <person name="Finn R."/>
            <person name="Kale V."/>
            <person name="Holt S."/>
            <person name="Cochrane G."/>
            <person name="Meng A."/>
            <person name="Brown T."/>
            <person name="Cohen L."/>
        </authorList>
    </citation>
    <scope>NUCLEOTIDE SEQUENCE</scope>
    <source>
        <strain evidence="4">Pop2</strain>
    </source>
</reference>
<evidence type="ECO:0000256" key="2">
    <source>
        <dbReference type="SAM" id="MobiDB-lite"/>
    </source>
</evidence>
<dbReference type="PANTHER" id="PTHR16255">
    <property type="entry name" value="REQUIRED FOR MEIOTIC NUCLEAR DIVISION PROTEIN 1 HOMOLOG"/>
    <property type="match status" value="1"/>
</dbReference>
<evidence type="ECO:0000256" key="1">
    <source>
        <dbReference type="ARBA" id="ARBA00008306"/>
    </source>
</evidence>